<protein>
    <submittedName>
        <fullName evidence="3">ABC transporter permease</fullName>
    </submittedName>
</protein>
<dbReference type="Proteomes" id="UP001198862">
    <property type="component" value="Unassembled WGS sequence"/>
</dbReference>
<evidence type="ECO:0000256" key="1">
    <source>
        <dbReference type="ARBA" id="ARBA00003787"/>
    </source>
</evidence>
<dbReference type="RefSeq" id="WP_230552212.1">
    <property type="nucleotide sequence ID" value="NZ_JAJISD010000008.1"/>
</dbReference>
<keyword evidence="4" id="KW-1185">Reference proteome</keyword>
<keyword evidence="2" id="KW-0472">Membrane</keyword>
<comment type="function">
    <text evidence="1">Could be part of an ABC transporter complex.</text>
</comment>
<dbReference type="PANTHER" id="PTHR30188">
    <property type="entry name" value="ABC TRANSPORTER PERMEASE PROTEIN-RELATED"/>
    <property type="match status" value="1"/>
</dbReference>
<feature type="transmembrane region" description="Helical" evidence="2">
    <location>
        <begin position="353"/>
        <end position="374"/>
    </location>
</feature>
<dbReference type="InterPro" id="IPR030802">
    <property type="entry name" value="Permease_MalE"/>
</dbReference>
<comment type="subcellular location">
    <subcellularLocation>
        <location evidence="2">Cell inner membrane</location>
        <topology evidence="2">Multi-pass membrane protein</topology>
    </subcellularLocation>
</comment>
<keyword evidence="2" id="KW-0812">Transmembrane</keyword>
<feature type="transmembrane region" description="Helical" evidence="2">
    <location>
        <begin position="282"/>
        <end position="301"/>
    </location>
</feature>
<dbReference type="NCBIfam" id="TIGR00056">
    <property type="entry name" value="MlaE family lipid ABC transporter permease subunit"/>
    <property type="match status" value="1"/>
</dbReference>
<keyword evidence="2" id="KW-1133">Transmembrane helix</keyword>
<comment type="similarity">
    <text evidence="2">Belongs to the MlaE permease family.</text>
</comment>
<dbReference type="EMBL" id="JAJISD010000008">
    <property type="protein sequence ID" value="MCC8431062.1"/>
    <property type="molecule type" value="Genomic_DNA"/>
</dbReference>
<accession>A0ABS8KY92</accession>
<evidence type="ECO:0000313" key="3">
    <source>
        <dbReference type="EMBL" id="MCC8431062.1"/>
    </source>
</evidence>
<keyword evidence="2" id="KW-1003">Cell membrane</keyword>
<comment type="caution">
    <text evidence="3">The sequence shown here is derived from an EMBL/GenBank/DDBJ whole genome shotgun (WGS) entry which is preliminary data.</text>
</comment>
<feature type="transmembrane region" description="Helical" evidence="2">
    <location>
        <begin position="313"/>
        <end position="333"/>
    </location>
</feature>
<keyword evidence="2" id="KW-0997">Cell inner membrane</keyword>
<feature type="transmembrane region" description="Helical" evidence="2">
    <location>
        <begin position="130"/>
        <end position="148"/>
    </location>
</feature>
<dbReference type="InterPro" id="IPR003453">
    <property type="entry name" value="ABC_MlaE_roteobac"/>
</dbReference>
<evidence type="ECO:0000256" key="2">
    <source>
        <dbReference type="RuleBase" id="RU362044"/>
    </source>
</evidence>
<sequence length="376" mass="40740">MAEAEPTIRYTERAGKSVVEVGGTWTVFSVRGIREKAEKALQAAGAGAKGQRTVDATGLEKVDTAGALEILELAGGGPEAEVKTRDEAQAALFKIVRENMCDAPPDRRVNWLAHWLEEIGRGTIDFYKQVIKLCAFFGEILVVVVEAILQPKRFRPSAVVRQMYEVWIRALVIVGVLCFLIGVVIAYQGVQQLKQFGAETFTVEAVGIGMFRELGPLLTAIIVAGRSGSAFTAQIGTMQVNQEVDAMRTIGLNPVEWLVLPRITALLISMPLLAFWGDMAGLLGGAVACTVYLDFTFVQFFDRLRDTVGPWHFYTGMIKAPVFGIVIAVIGCFEGLQVSGSAESVGQLTTKSVVESIFCVIVLDAIFSVIFLLAGV</sequence>
<reference evidence="3 4" key="1">
    <citation type="submission" date="2021-11" db="EMBL/GenBank/DDBJ databases">
        <authorList>
            <person name="Lee D.-H."/>
            <person name="Kim S.-B."/>
        </authorList>
    </citation>
    <scope>NUCLEOTIDE SEQUENCE [LARGE SCALE GENOMIC DNA]</scope>
    <source>
        <strain evidence="3 4">KCTC 52223</strain>
    </source>
</reference>
<organism evidence="3 4">
    <name type="scientific">Reyranella aquatilis</name>
    <dbReference type="NCBI Taxonomy" id="2035356"/>
    <lineage>
        <taxon>Bacteria</taxon>
        <taxon>Pseudomonadati</taxon>
        <taxon>Pseudomonadota</taxon>
        <taxon>Alphaproteobacteria</taxon>
        <taxon>Hyphomicrobiales</taxon>
        <taxon>Reyranellaceae</taxon>
        <taxon>Reyranella</taxon>
    </lineage>
</organism>
<gene>
    <name evidence="3" type="ORF">LJ725_18965</name>
</gene>
<evidence type="ECO:0000313" key="4">
    <source>
        <dbReference type="Proteomes" id="UP001198862"/>
    </source>
</evidence>
<proteinExistence type="inferred from homology"/>
<name>A0ABS8KY92_9HYPH</name>
<dbReference type="Pfam" id="PF02405">
    <property type="entry name" value="MlaE"/>
    <property type="match status" value="1"/>
</dbReference>
<dbReference type="PANTHER" id="PTHR30188:SF3">
    <property type="entry name" value="ABC TRANSPORTER PERMEASE"/>
    <property type="match status" value="1"/>
</dbReference>
<feature type="transmembrane region" description="Helical" evidence="2">
    <location>
        <begin position="168"/>
        <end position="187"/>
    </location>
</feature>